<gene>
    <name evidence="9" type="ORF">LCGC14_1665220</name>
</gene>
<keyword evidence="1" id="KW-0547">Nucleotide-binding</keyword>
<evidence type="ECO:0000256" key="5">
    <source>
        <dbReference type="SAM" id="MobiDB-lite"/>
    </source>
</evidence>
<dbReference type="InterPro" id="IPR050079">
    <property type="entry name" value="DEAD_box_RNA_helicase"/>
</dbReference>
<keyword evidence="3" id="KW-0347">Helicase</keyword>
<keyword evidence="2" id="KW-0378">Hydrolase</keyword>
<feature type="domain" description="Helicase ATP-binding" evidence="6">
    <location>
        <begin position="33"/>
        <end position="203"/>
    </location>
</feature>
<comment type="caution">
    <text evidence="9">The sequence shown here is derived from an EMBL/GenBank/DDBJ whole genome shotgun (WGS) entry which is preliminary data.</text>
</comment>
<protein>
    <recommendedName>
        <fullName evidence="10">DEAD/DEAH box helicase</fullName>
    </recommendedName>
</protein>
<dbReference type="PROSITE" id="PS00039">
    <property type="entry name" value="DEAD_ATP_HELICASE"/>
    <property type="match status" value="1"/>
</dbReference>
<feature type="domain" description="Helicase C-terminal" evidence="7">
    <location>
        <begin position="230"/>
        <end position="374"/>
    </location>
</feature>
<dbReference type="GO" id="GO:0005524">
    <property type="term" value="F:ATP binding"/>
    <property type="evidence" value="ECO:0007669"/>
    <property type="project" value="UniProtKB-KW"/>
</dbReference>
<evidence type="ECO:0000256" key="4">
    <source>
        <dbReference type="ARBA" id="ARBA00022840"/>
    </source>
</evidence>
<feature type="region of interest" description="Disordered" evidence="5">
    <location>
        <begin position="363"/>
        <end position="400"/>
    </location>
</feature>
<dbReference type="PROSITE" id="PS51194">
    <property type="entry name" value="HELICASE_CTER"/>
    <property type="match status" value="1"/>
</dbReference>
<dbReference type="PROSITE" id="PS51192">
    <property type="entry name" value="HELICASE_ATP_BIND_1"/>
    <property type="match status" value="1"/>
</dbReference>
<name>A0A0F9IFI0_9ZZZZ</name>
<dbReference type="GO" id="GO:0005829">
    <property type="term" value="C:cytosol"/>
    <property type="evidence" value="ECO:0007669"/>
    <property type="project" value="TreeGrafter"/>
</dbReference>
<feature type="domain" description="DEAD-box RNA helicase Q" evidence="8">
    <location>
        <begin position="2"/>
        <end position="30"/>
    </location>
</feature>
<reference evidence="9" key="1">
    <citation type="journal article" date="2015" name="Nature">
        <title>Complex archaea that bridge the gap between prokaryotes and eukaryotes.</title>
        <authorList>
            <person name="Spang A."/>
            <person name="Saw J.H."/>
            <person name="Jorgensen S.L."/>
            <person name="Zaremba-Niedzwiedzka K."/>
            <person name="Martijn J."/>
            <person name="Lind A.E."/>
            <person name="van Eijk R."/>
            <person name="Schleper C."/>
            <person name="Guy L."/>
            <person name="Ettema T.J."/>
        </authorList>
    </citation>
    <scope>NUCLEOTIDE SEQUENCE</scope>
</reference>
<evidence type="ECO:0000259" key="6">
    <source>
        <dbReference type="PROSITE" id="PS51192"/>
    </source>
</evidence>
<accession>A0A0F9IFI0</accession>
<dbReference type="SMART" id="SM00487">
    <property type="entry name" value="DEXDc"/>
    <property type="match status" value="1"/>
</dbReference>
<evidence type="ECO:0000256" key="3">
    <source>
        <dbReference type="ARBA" id="ARBA00022806"/>
    </source>
</evidence>
<organism evidence="9">
    <name type="scientific">marine sediment metagenome</name>
    <dbReference type="NCBI Taxonomy" id="412755"/>
    <lineage>
        <taxon>unclassified sequences</taxon>
        <taxon>metagenomes</taxon>
        <taxon>ecological metagenomes</taxon>
    </lineage>
</organism>
<evidence type="ECO:0000259" key="7">
    <source>
        <dbReference type="PROSITE" id="PS51194"/>
    </source>
</evidence>
<dbReference type="PROSITE" id="PS51195">
    <property type="entry name" value="Q_MOTIF"/>
    <property type="match status" value="1"/>
</dbReference>
<dbReference type="InterPro" id="IPR014001">
    <property type="entry name" value="Helicase_ATP-bd"/>
</dbReference>
<dbReference type="InterPro" id="IPR000629">
    <property type="entry name" value="RNA-helicase_DEAD-box_CS"/>
</dbReference>
<dbReference type="GO" id="GO:0003724">
    <property type="term" value="F:RNA helicase activity"/>
    <property type="evidence" value="ECO:0007669"/>
    <property type="project" value="InterPro"/>
</dbReference>
<sequence>MSSFHDFQLSTSSRQALVEMDISTPTAIQERSIPLLLQGRDLIGQAQTGSGKTLAFGLPLMERCDGQQRQVQALVLTPTRELARQVSQVLTALGNGAGIRVALVYGGHSFAQQQAAIAAGAQVVVGTPGRVLDHLKRGTLQLKRLRMLILDEADNMLDQGFAPDVERILARTPQDRQTALFSATIPPWVERIGARHLSDPEVLVAEEGDGSDPDIDHVVIEAYTEDKFQVLQRLLDEPAEGATLVFGRTKRGVHHLGQRLQRLGYRVAVLQGNLDQKARDRAMEQFRSGQVSILVATNVAARGLDILHISRVINYDLPETHELFTHRVGRTGRMGRTGRAITLVSAADLLKWQAIERGLGRRLPRVSTNGEPSPQPQTANRVRTPSRWRRRGWSRPRVPA</sequence>
<dbReference type="GO" id="GO:0016787">
    <property type="term" value="F:hydrolase activity"/>
    <property type="evidence" value="ECO:0007669"/>
    <property type="project" value="UniProtKB-KW"/>
</dbReference>
<dbReference type="Gene3D" id="3.40.50.300">
    <property type="entry name" value="P-loop containing nucleotide triphosphate hydrolases"/>
    <property type="match status" value="2"/>
</dbReference>
<dbReference type="Pfam" id="PF00271">
    <property type="entry name" value="Helicase_C"/>
    <property type="match status" value="1"/>
</dbReference>
<dbReference type="InterPro" id="IPR027417">
    <property type="entry name" value="P-loop_NTPase"/>
</dbReference>
<dbReference type="InterPro" id="IPR014014">
    <property type="entry name" value="RNA_helicase_DEAD_Q_motif"/>
</dbReference>
<dbReference type="AlphaFoldDB" id="A0A0F9IFI0"/>
<dbReference type="SUPFAM" id="SSF52540">
    <property type="entry name" value="P-loop containing nucleoside triphosphate hydrolases"/>
    <property type="match status" value="1"/>
</dbReference>
<dbReference type="PANTHER" id="PTHR47959">
    <property type="entry name" value="ATP-DEPENDENT RNA HELICASE RHLE-RELATED"/>
    <property type="match status" value="1"/>
</dbReference>
<keyword evidence="4" id="KW-0067">ATP-binding</keyword>
<evidence type="ECO:0008006" key="10">
    <source>
        <dbReference type="Google" id="ProtNLM"/>
    </source>
</evidence>
<evidence type="ECO:0000259" key="8">
    <source>
        <dbReference type="PROSITE" id="PS51195"/>
    </source>
</evidence>
<evidence type="ECO:0000313" key="9">
    <source>
        <dbReference type="EMBL" id="KKM18484.1"/>
    </source>
</evidence>
<feature type="compositionally biased region" description="Basic residues" evidence="5">
    <location>
        <begin position="384"/>
        <end position="394"/>
    </location>
</feature>
<evidence type="ECO:0000256" key="1">
    <source>
        <dbReference type="ARBA" id="ARBA00022741"/>
    </source>
</evidence>
<proteinExistence type="predicted"/>
<dbReference type="CDD" id="cd00268">
    <property type="entry name" value="DEADc"/>
    <property type="match status" value="1"/>
</dbReference>
<dbReference type="InterPro" id="IPR001650">
    <property type="entry name" value="Helicase_C-like"/>
</dbReference>
<dbReference type="Pfam" id="PF00270">
    <property type="entry name" value="DEAD"/>
    <property type="match status" value="1"/>
</dbReference>
<dbReference type="InterPro" id="IPR044742">
    <property type="entry name" value="DEAD/DEAH_RhlB"/>
</dbReference>
<dbReference type="SMART" id="SM00490">
    <property type="entry name" value="HELICc"/>
    <property type="match status" value="1"/>
</dbReference>
<dbReference type="CDD" id="cd18787">
    <property type="entry name" value="SF2_C_DEAD"/>
    <property type="match status" value="1"/>
</dbReference>
<dbReference type="GO" id="GO:0003676">
    <property type="term" value="F:nucleic acid binding"/>
    <property type="evidence" value="ECO:0007669"/>
    <property type="project" value="InterPro"/>
</dbReference>
<dbReference type="PANTHER" id="PTHR47959:SF1">
    <property type="entry name" value="ATP-DEPENDENT RNA HELICASE DBPA"/>
    <property type="match status" value="1"/>
</dbReference>
<dbReference type="EMBL" id="LAZR01014212">
    <property type="protein sequence ID" value="KKM18484.1"/>
    <property type="molecule type" value="Genomic_DNA"/>
</dbReference>
<evidence type="ECO:0000256" key="2">
    <source>
        <dbReference type="ARBA" id="ARBA00022801"/>
    </source>
</evidence>
<feature type="compositionally biased region" description="Polar residues" evidence="5">
    <location>
        <begin position="366"/>
        <end position="380"/>
    </location>
</feature>
<dbReference type="InterPro" id="IPR011545">
    <property type="entry name" value="DEAD/DEAH_box_helicase_dom"/>
</dbReference>